<keyword evidence="9 11" id="KW-0406">Ion transport</keyword>
<dbReference type="KEGG" id="dvl:Dvul_0055"/>
<keyword evidence="7 11" id="KW-0630">Potassium</keyword>
<comment type="subunit">
    <text evidence="11">The system is composed of three essential subunits: KdpA, KdpB and KdpC.</text>
</comment>
<dbReference type="PANTHER" id="PTHR30042:SF2">
    <property type="entry name" value="POTASSIUM-TRANSPORTING ATPASE KDPC SUBUNIT"/>
    <property type="match status" value="1"/>
</dbReference>
<organism evidence="13 14">
    <name type="scientific">Nitratidesulfovibrio vulgaris (strain DP4)</name>
    <name type="common">Desulfovibrio vulgaris</name>
    <dbReference type="NCBI Taxonomy" id="391774"/>
    <lineage>
        <taxon>Bacteria</taxon>
        <taxon>Pseudomonadati</taxon>
        <taxon>Thermodesulfobacteriota</taxon>
        <taxon>Desulfovibrionia</taxon>
        <taxon>Desulfovibrionales</taxon>
        <taxon>Desulfovibrionaceae</taxon>
        <taxon>Nitratidesulfovibrio</taxon>
    </lineage>
</organism>
<comment type="function">
    <text evidence="11">Part of the high-affinity ATP-driven potassium transport (or Kdp) system, which catalyzes the hydrolysis of ATP coupled with the electrogenic transport of potassium into the cytoplasm. This subunit acts as a catalytic chaperone that increases the ATP-binding affinity of the ATP-hydrolyzing subunit KdpB by the formation of a transient KdpB/KdpC/ATP ternary complex.</text>
</comment>
<comment type="subcellular location">
    <subcellularLocation>
        <location evidence="11">Cell inner membrane</location>
        <topology evidence="11">Single-pass membrane protein</topology>
    </subcellularLocation>
</comment>
<keyword evidence="2 11" id="KW-1003">Cell membrane</keyword>
<keyword evidence="11" id="KW-0997">Cell inner membrane</keyword>
<dbReference type="GO" id="GO:0005886">
    <property type="term" value="C:plasma membrane"/>
    <property type="evidence" value="ECO:0007669"/>
    <property type="project" value="UniProtKB-SubCell"/>
</dbReference>
<proteinExistence type="inferred from homology"/>
<dbReference type="PANTHER" id="PTHR30042">
    <property type="entry name" value="POTASSIUM-TRANSPORTING ATPASE C CHAIN"/>
    <property type="match status" value="1"/>
</dbReference>
<keyword evidence="1 11" id="KW-0813">Transport</keyword>
<accession>A0A0H3A561</accession>
<evidence type="ECO:0000256" key="11">
    <source>
        <dbReference type="HAMAP-Rule" id="MF_00276"/>
    </source>
</evidence>
<dbReference type="RefSeq" id="WP_011791351.1">
    <property type="nucleotide sequence ID" value="NC_008751.1"/>
</dbReference>
<dbReference type="HAMAP" id="MF_00276">
    <property type="entry name" value="KdpC"/>
    <property type="match status" value="1"/>
</dbReference>
<dbReference type="GO" id="GO:0008556">
    <property type="term" value="F:P-type potassium transmembrane transporter activity"/>
    <property type="evidence" value="ECO:0007669"/>
    <property type="project" value="InterPro"/>
</dbReference>
<feature type="region of interest" description="Disordered" evidence="12">
    <location>
        <begin position="66"/>
        <end position="86"/>
    </location>
</feature>
<evidence type="ECO:0000256" key="2">
    <source>
        <dbReference type="ARBA" id="ARBA00022475"/>
    </source>
</evidence>
<dbReference type="NCBIfam" id="NF001454">
    <property type="entry name" value="PRK00315.1"/>
    <property type="match status" value="1"/>
</dbReference>
<keyword evidence="6 11" id="KW-0067">ATP-binding</keyword>
<evidence type="ECO:0000256" key="12">
    <source>
        <dbReference type="SAM" id="MobiDB-lite"/>
    </source>
</evidence>
<keyword evidence="8 11" id="KW-1133">Transmembrane helix</keyword>
<evidence type="ECO:0000256" key="5">
    <source>
        <dbReference type="ARBA" id="ARBA00022741"/>
    </source>
</evidence>
<dbReference type="EMBL" id="CP000527">
    <property type="protein sequence ID" value="ABM27079.1"/>
    <property type="molecule type" value="Genomic_DNA"/>
</dbReference>
<name>A0A0H3A561_NITV4</name>
<keyword evidence="10 11" id="KW-0472">Membrane</keyword>
<comment type="similarity">
    <text evidence="11">Belongs to the KdpC family.</text>
</comment>
<evidence type="ECO:0000256" key="1">
    <source>
        <dbReference type="ARBA" id="ARBA00022448"/>
    </source>
</evidence>
<dbReference type="HOGENOM" id="CLU_077094_2_0_7"/>
<evidence type="ECO:0000256" key="4">
    <source>
        <dbReference type="ARBA" id="ARBA00022692"/>
    </source>
</evidence>
<gene>
    <name evidence="11" type="primary">kdpC</name>
    <name evidence="13" type="ordered locus">Dvul_0055</name>
</gene>
<evidence type="ECO:0000313" key="14">
    <source>
        <dbReference type="Proteomes" id="UP000009173"/>
    </source>
</evidence>
<dbReference type="AlphaFoldDB" id="A0A0H3A561"/>
<dbReference type="InterPro" id="IPR003820">
    <property type="entry name" value="KdpC"/>
</dbReference>
<keyword evidence="4 11" id="KW-0812">Transmembrane</keyword>
<dbReference type="Pfam" id="PF02669">
    <property type="entry name" value="KdpC"/>
    <property type="match status" value="1"/>
</dbReference>
<dbReference type="Proteomes" id="UP000009173">
    <property type="component" value="Chromosome"/>
</dbReference>
<dbReference type="NCBIfam" id="TIGR00681">
    <property type="entry name" value="kdpC"/>
    <property type="match status" value="1"/>
</dbReference>
<evidence type="ECO:0000313" key="13">
    <source>
        <dbReference type="EMBL" id="ABM27079.1"/>
    </source>
</evidence>
<evidence type="ECO:0000256" key="9">
    <source>
        <dbReference type="ARBA" id="ARBA00023065"/>
    </source>
</evidence>
<evidence type="ECO:0000256" key="6">
    <source>
        <dbReference type="ARBA" id="ARBA00022840"/>
    </source>
</evidence>
<evidence type="ECO:0000256" key="10">
    <source>
        <dbReference type="ARBA" id="ARBA00023136"/>
    </source>
</evidence>
<sequence precursor="true">MLRQAFASTLMLVLLLGVAYPAVVTMVGQSLYPVQANGSLVLRDGRAVGSRLVAQRFDSDRYFHPRPSAAGEHGYDGRASGGFNQGPTSRALSDRLHETATRLRAGQPSTALPVDLFTASASGLDPHITVEAARFQARRVAQARDVSTVRVNALIDAMTEGREMGILGQPRVNVLMLNLALDDGV</sequence>
<reference evidence="14" key="1">
    <citation type="journal article" date="2009" name="Environ. Microbiol.">
        <title>Contribution of mobile genetic elements to Desulfovibrio vulgaris genome plasticity.</title>
        <authorList>
            <person name="Walker C.B."/>
            <person name="Stolyar S."/>
            <person name="Chivian D."/>
            <person name="Pinel N."/>
            <person name="Gabster J.A."/>
            <person name="Dehal P.S."/>
            <person name="He Z."/>
            <person name="Yang Z.K."/>
            <person name="Yen H.C."/>
            <person name="Zhou J."/>
            <person name="Wall J.D."/>
            <person name="Hazen T.C."/>
            <person name="Arkin A.P."/>
            <person name="Stahl D.A."/>
        </authorList>
    </citation>
    <scope>NUCLEOTIDE SEQUENCE [LARGE SCALE GENOMIC DNA]</scope>
    <source>
        <strain evidence="14">DP4</strain>
    </source>
</reference>
<evidence type="ECO:0000256" key="3">
    <source>
        <dbReference type="ARBA" id="ARBA00022538"/>
    </source>
</evidence>
<keyword evidence="5 11" id="KW-0547">Nucleotide-binding</keyword>
<evidence type="ECO:0000256" key="8">
    <source>
        <dbReference type="ARBA" id="ARBA00022989"/>
    </source>
</evidence>
<dbReference type="PIRSF" id="PIRSF001296">
    <property type="entry name" value="K_ATPase_KdpC"/>
    <property type="match status" value="1"/>
</dbReference>
<evidence type="ECO:0000256" key="7">
    <source>
        <dbReference type="ARBA" id="ARBA00022958"/>
    </source>
</evidence>
<keyword evidence="3 11" id="KW-0633">Potassium transport</keyword>
<dbReference type="GO" id="GO:0005524">
    <property type="term" value="F:ATP binding"/>
    <property type="evidence" value="ECO:0007669"/>
    <property type="project" value="UniProtKB-UniRule"/>
</dbReference>
<protein>
    <recommendedName>
        <fullName evidence="11">Potassium-transporting ATPase KdpC subunit</fullName>
    </recommendedName>
    <alternativeName>
        <fullName evidence="11">ATP phosphohydrolase [potassium-transporting] C chain</fullName>
    </alternativeName>
    <alternativeName>
        <fullName evidence="11">Potassium-binding and translocating subunit C</fullName>
    </alternativeName>
    <alternativeName>
        <fullName evidence="11">Potassium-translocating ATPase C chain</fullName>
    </alternativeName>
</protein>